<evidence type="ECO:0000313" key="4">
    <source>
        <dbReference type="Proteomes" id="UP001589789"/>
    </source>
</evidence>
<feature type="domain" description="Amidase" evidence="2">
    <location>
        <begin position="28"/>
        <end position="455"/>
    </location>
</feature>
<dbReference type="PANTHER" id="PTHR11895">
    <property type="entry name" value="TRANSAMIDASE"/>
    <property type="match status" value="1"/>
</dbReference>
<dbReference type="InterPro" id="IPR000120">
    <property type="entry name" value="Amidase"/>
</dbReference>
<comment type="similarity">
    <text evidence="1">Belongs to the amidase family.</text>
</comment>
<organism evidence="3 4">
    <name type="scientific">Muricoccus vinaceus</name>
    <dbReference type="NCBI Taxonomy" id="424704"/>
    <lineage>
        <taxon>Bacteria</taxon>
        <taxon>Pseudomonadati</taxon>
        <taxon>Pseudomonadota</taxon>
        <taxon>Alphaproteobacteria</taxon>
        <taxon>Acetobacterales</taxon>
        <taxon>Roseomonadaceae</taxon>
        <taxon>Muricoccus</taxon>
    </lineage>
</organism>
<name>A0ABV6IQD5_9PROT</name>
<gene>
    <name evidence="3" type="ORF">ACFFIC_09640</name>
</gene>
<dbReference type="InterPro" id="IPR036928">
    <property type="entry name" value="AS_sf"/>
</dbReference>
<dbReference type="EMBL" id="JBHLVZ010000016">
    <property type="protein sequence ID" value="MFC0385819.1"/>
    <property type="molecule type" value="Genomic_DNA"/>
</dbReference>
<comment type="caution">
    <text evidence="3">The sequence shown here is derived from an EMBL/GenBank/DDBJ whole genome shotgun (WGS) entry which is preliminary data.</text>
</comment>
<evidence type="ECO:0000256" key="1">
    <source>
        <dbReference type="ARBA" id="ARBA00009199"/>
    </source>
</evidence>
<dbReference type="RefSeq" id="WP_377049966.1">
    <property type="nucleotide sequence ID" value="NZ_JBHLVZ010000016.1"/>
</dbReference>
<evidence type="ECO:0000313" key="3">
    <source>
        <dbReference type="EMBL" id="MFC0385819.1"/>
    </source>
</evidence>
<proteinExistence type="inferred from homology"/>
<evidence type="ECO:0000259" key="2">
    <source>
        <dbReference type="Pfam" id="PF01425"/>
    </source>
</evidence>
<reference evidence="3 4" key="1">
    <citation type="submission" date="2024-09" db="EMBL/GenBank/DDBJ databases">
        <authorList>
            <person name="Sun Q."/>
            <person name="Mori K."/>
        </authorList>
    </citation>
    <scope>NUCLEOTIDE SEQUENCE [LARGE SCALE GENOMIC DNA]</scope>
    <source>
        <strain evidence="3 4">CCM 7468</strain>
    </source>
</reference>
<dbReference type="Pfam" id="PF01425">
    <property type="entry name" value="Amidase"/>
    <property type="match status" value="1"/>
</dbReference>
<protein>
    <submittedName>
        <fullName evidence="3">Amidase</fullName>
    </submittedName>
</protein>
<keyword evidence="4" id="KW-1185">Reference proteome</keyword>
<dbReference type="Proteomes" id="UP001589789">
    <property type="component" value="Unassembled WGS sequence"/>
</dbReference>
<dbReference type="Gene3D" id="3.90.1300.10">
    <property type="entry name" value="Amidase signature (AS) domain"/>
    <property type="match status" value="1"/>
</dbReference>
<dbReference type="SUPFAM" id="SSF75304">
    <property type="entry name" value="Amidase signature (AS) enzymes"/>
    <property type="match status" value="1"/>
</dbReference>
<dbReference type="InterPro" id="IPR023631">
    <property type="entry name" value="Amidase_dom"/>
</dbReference>
<dbReference type="PANTHER" id="PTHR11895:SF7">
    <property type="entry name" value="GLUTAMYL-TRNA(GLN) AMIDOTRANSFERASE SUBUNIT A, MITOCHONDRIAL"/>
    <property type="match status" value="1"/>
</dbReference>
<sequence length="476" mass="49711">MAAFSEYGSFDAVGLAQLIERRKVSASEVAEAAAERIARLNPALNALTASFPEHGAALAAQSPVEGHLCGVPFLLKDLSTHLAGTRLTNGSALYAGYVSTESSTIVERYLRAGLVIVGKTNTPEFGLSPATEPLFTGATRNPWDLERSAAGSSGGSAVAVASGMVPAAHATDGGGSIRAPASACGLVGLKPTRARTPSGPFAGEGWGGYSVAHVLSRSVRDSAALLDATHGLAPGDPYAAPTPAGPFLCEVGADPGRLRMAFTTRFAGGPETEPDCMAATEQAAALCASLGHHVEVDQPDFSMDEFACSNLVIATHIRLAILQRAMALGRDAERGDVEPLTWAAAETARGTTAAEYAGAINALHGVSRRIARFFDRYDVLITPTLAQVPPPLGTLRKQDDSYAEHRRKVRDFAPFTGIFNVTGQPAISLPLGMSREGLPVGVQFVGGFGREDVLLRLSAQLEQAQPWCGRRPPCAT</sequence>
<accession>A0ABV6IQD5</accession>